<gene>
    <name evidence="1" type="ORF">ODALV1_LOCUS410</name>
</gene>
<evidence type="ECO:0000313" key="1">
    <source>
        <dbReference type="EMBL" id="CAL8068671.1"/>
    </source>
</evidence>
<proteinExistence type="predicted"/>
<reference evidence="1 2" key="1">
    <citation type="submission" date="2024-08" db="EMBL/GenBank/DDBJ databases">
        <authorList>
            <person name="Cucini C."/>
            <person name="Frati F."/>
        </authorList>
    </citation>
    <scope>NUCLEOTIDE SEQUENCE [LARGE SCALE GENOMIC DNA]</scope>
</reference>
<comment type="caution">
    <text evidence="1">The sequence shown here is derived from an EMBL/GenBank/DDBJ whole genome shotgun (WGS) entry which is preliminary data.</text>
</comment>
<evidence type="ECO:0000313" key="2">
    <source>
        <dbReference type="Proteomes" id="UP001642540"/>
    </source>
</evidence>
<dbReference type="Proteomes" id="UP001642540">
    <property type="component" value="Unassembled WGS sequence"/>
</dbReference>
<protein>
    <submittedName>
        <fullName evidence="1">Uncharacterized protein</fullName>
    </submittedName>
</protein>
<sequence length="157" mass="17255">MESPEGIRTLIKLLIGTGGSNIEDAVQRTMEKLLEDSLASKFSLMGMRGKLKFTDYPATISAIRESIQSYPSLSQIVASGQLGDKSFKTAMQASFKRVCDRVFRRSNKRMSSFDVATSSSRKSVWPNEISPQAVTFVPASALTSPLLCSIDNENVHE</sequence>
<organism evidence="1 2">
    <name type="scientific">Orchesella dallaii</name>
    <dbReference type="NCBI Taxonomy" id="48710"/>
    <lineage>
        <taxon>Eukaryota</taxon>
        <taxon>Metazoa</taxon>
        <taxon>Ecdysozoa</taxon>
        <taxon>Arthropoda</taxon>
        <taxon>Hexapoda</taxon>
        <taxon>Collembola</taxon>
        <taxon>Entomobryomorpha</taxon>
        <taxon>Entomobryoidea</taxon>
        <taxon>Orchesellidae</taxon>
        <taxon>Orchesellinae</taxon>
        <taxon>Orchesella</taxon>
    </lineage>
</organism>
<accession>A0ABP1PIK6</accession>
<keyword evidence="2" id="KW-1185">Reference proteome</keyword>
<name>A0ABP1PIK6_9HEXA</name>
<dbReference type="EMBL" id="CAXLJM020000002">
    <property type="protein sequence ID" value="CAL8068671.1"/>
    <property type="molecule type" value="Genomic_DNA"/>
</dbReference>